<gene>
    <name evidence="2" type="ORF">A11A3_02817</name>
</gene>
<dbReference type="STRING" id="1177179.A11A3_02817"/>
<sequence length="203" mass="23011">MLLTWLVLLVLVGATLPAVVRGMLPPLPARQPVVRPQAVVVLGAGRRYQRGRYRLSDRGLRRLRHAAELAEREGLPLLVSGGQKGARHPGQPSEASLMATAVRRRWPGVTVIEESASRNTWENARYSVDVLTLRGIDEIWLVSDRSHLSRALLCFRHQGMLAHPSWARRLPRQAWVPSAGALSMVPEIWYEWLALAWYQLRYF</sequence>
<dbReference type="InterPro" id="IPR003848">
    <property type="entry name" value="DUF218"/>
</dbReference>
<dbReference type="AlphaFoldDB" id="L0WFF2"/>
<comment type="caution">
    <text evidence="2">The sequence shown here is derived from an EMBL/GenBank/DDBJ whole genome shotgun (WGS) entry which is preliminary data.</text>
</comment>
<dbReference type="EMBL" id="AMRJ01000002">
    <property type="protein sequence ID" value="EKF75766.1"/>
    <property type="molecule type" value="Genomic_DNA"/>
</dbReference>
<dbReference type="GO" id="GO:0005886">
    <property type="term" value="C:plasma membrane"/>
    <property type="evidence" value="ECO:0007669"/>
    <property type="project" value="TreeGrafter"/>
</dbReference>
<dbReference type="Pfam" id="PF02698">
    <property type="entry name" value="DUF218"/>
    <property type="match status" value="1"/>
</dbReference>
<reference evidence="2 3" key="1">
    <citation type="journal article" date="2012" name="J. Bacteriol.">
        <title>Genome Sequence of the Alkane-Degrading Bacterium Alcanivorax hongdengensis Type Strain A-11-3.</title>
        <authorList>
            <person name="Lai Q."/>
            <person name="Shao Z."/>
        </authorList>
    </citation>
    <scope>NUCLEOTIDE SEQUENCE [LARGE SCALE GENOMIC DNA]</scope>
    <source>
        <strain evidence="2 3">A-11-3</strain>
    </source>
</reference>
<dbReference type="eggNOG" id="COG1434">
    <property type="taxonomic scope" value="Bacteria"/>
</dbReference>
<feature type="domain" description="DUF218" evidence="1">
    <location>
        <begin position="37"/>
        <end position="194"/>
    </location>
</feature>
<dbReference type="Gene3D" id="3.40.50.620">
    <property type="entry name" value="HUPs"/>
    <property type="match status" value="1"/>
</dbReference>
<dbReference type="GO" id="GO:0043164">
    <property type="term" value="P:Gram-negative-bacterium-type cell wall biogenesis"/>
    <property type="evidence" value="ECO:0007669"/>
    <property type="project" value="TreeGrafter"/>
</dbReference>
<name>L0WFF2_9GAMM</name>
<accession>L0WFF2</accession>
<dbReference type="CDD" id="cd06259">
    <property type="entry name" value="YdcF-like"/>
    <property type="match status" value="1"/>
</dbReference>
<dbReference type="Proteomes" id="UP000010164">
    <property type="component" value="Unassembled WGS sequence"/>
</dbReference>
<evidence type="ECO:0000259" key="1">
    <source>
        <dbReference type="Pfam" id="PF02698"/>
    </source>
</evidence>
<organism evidence="2 3">
    <name type="scientific">Alcanivorax hongdengensis A-11-3</name>
    <dbReference type="NCBI Taxonomy" id="1177179"/>
    <lineage>
        <taxon>Bacteria</taxon>
        <taxon>Pseudomonadati</taxon>
        <taxon>Pseudomonadota</taxon>
        <taxon>Gammaproteobacteria</taxon>
        <taxon>Oceanospirillales</taxon>
        <taxon>Alcanivoracaceae</taxon>
        <taxon>Alcanivorax</taxon>
    </lineage>
</organism>
<dbReference type="OrthoDB" id="9809813at2"/>
<dbReference type="InterPro" id="IPR051599">
    <property type="entry name" value="Cell_Envelope_Assoc"/>
</dbReference>
<dbReference type="RefSeq" id="WP_008927750.1">
    <property type="nucleotide sequence ID" value="NZ_AMRJ01000002.1"/>
</dbReference>
<evidence type="ECO:0000313" key="2">
    <source>
        <dbReference type="EMBL" id="EKF75766.1"/>
    </source>
</evidence>
<dbReference type="PATRIC" id="fig|1177179.3.peg.562"/>
<dbReference type="PANTHER" id="PTHR30336:SF4">
    <property type="entry name" value="ENVELOPE BIOGENESIS FACTOR ELYC"/>
    <property type="match status" value="1"/>
</dbReference>
<dbReference type="GO" id="GO:0000270">
    <property type="term" value="P:peptidoglycan metabolic process"/>
    <property type="evidence" value="ECO:0007669"/>
    <property type="project" value="TreeGrafter"/>
</dbReference>
<dbReference type="PANTHER" id="PTHR30336">
    <property type="entry name" value="INNER MEMBRANE PROTEIN, PROBABLE PERMEASE"/>
    <property type="match status" value="1"/>
</dbReference>
<dbReference type="InterPro" id="IPR014729">
    <property type="entry name" value="Rossmann-like_a/b/a_fold"/>
</dbReference>
<proteinExistence type="predicted"/>
<evidence type="ECO:0000313" key="3">
    <source>
        <dbReference type="Proteomes" id="UP000010164"/>
    </source>
</evidence>
<protein>
    <recommendedName>
        <fullName evidence="1">DUF218 domain-containing protein</fullName>
    </recommendedName>
</protein>
<keyword evidence="3" id="KW-1185">Reference proteome</keyword>